<organism evidence="2">
    <name type="scientific">marine sediment metagenome</name>
    <dbReference type="NCBI Taxonomy" id="412755"/>
    <lineage>
        <taxon>unclassified sequences</taxon>
        <taxon>metagenomes</taxon>
        <taxon>ecological metagenomes</taxon>
    </lineage>
</organism>
<accession>X1HIG2</accession>
<protein>
    <submittedName>
        <fullName evidence="2">Uncharacterized protein</fullName>
    </submittedName>
</protein>
<reference evidence="2" key="1">
    <citation type="journal article" date="2014" name="Front. Microbiol.">
        <title>High frequency of phylogenetically diverse reductive dehalogenase-homologous genes in deep subseafloor sedimentary metagenomes.</title>
        <authorList>
            <person name="Kawai M."/>
            <person name="Futagami T."/>
            <person name="Toyoda A."/>
            <person name="Takaki Y."/>
            <person name="Nishi S."/>
            <person name="Hori S."/>
            <person name="Arai W."/>
            <person name="Tsubouchi T."/>
            <person name="Morono Y."/>
            <person name="Uchiyama I."/>
            <person name="Ito T."/>
            <person name="Fujiyama A."/>
            <person name="Inagaki F."/>
            <person name="Takami H."/>
        </authorList>
    </citation>
    <scope>NUCLEOTIDE SEQUENCE</scope>
    <source>
        <strain evidence="2">Expedition CK06-06</strain>
    </source>
</reference>
<evidence type="ECO:0000256" key="1">
    <source>
        <dbReference type="SAM" id="MobiDB-lite"/>
    </source>
</evidence>
<gene>
    <name evidence="2" type="ORF">S03H2_11979</name>
</gene>
<proteinExistence type="predicted"/>
<dbReference type="AlphaFoldDB" id="X1HIG2"/>
<dbReference type="InterPro" id="IPR059226">
    <property type="entry name" value="Choice_anch_Q_dom"/>
</dbReference>
<dbReference type="EMBL" id="BARU01006098">
    <property type="protein sequence ID" value="GAH45083.1"/>
    <property type="molecule type" value="Genomic_DNA"/>
</dbReference>
<comment type="caution">
    <text evidence="2">The sequence shown here is derived from an EMBL/GenBank/DDBJ whole genome shotgun (WGS) entry which is preliminary data.</text>
</comment>
<evidence type="ECO:0000313" key="2">
    <source>
        <dbReference type="EMBL" id="GAH45083.1"/>
    </source>
</evidence>
<sequence length="220" mass="24736">MPNGGVDGWGDDPCTPGTDESENDDFGDLRIQITSPCIDVGKNISDIYCDSRGSVRPIDVIAAGEPWNNNFDMGAYEYSDYYSGVEDGWVPAFRDVEMPAFCLVGETAEIRWKNHAVFPDDRRINLPEEYQVNLVLVSEDGTQEITLNDEPIAVPSTTPLEGYYSQEYTFAQIHAGNRYLRVELSKDKNQYVESARTFLIGLRQPKLFEIGEEITPPYDA</sequence>
<name>X1HIG2_9ZZZZ</name>
<dbReference type="NCBIfam" id="NF041518">
    <property type="entry name" value="choice_anch_Q"/>
    <property type="match status" value="1"/>
</dbReference>
<feature type="non-terminal residue" evidence="2">
    <location>
        <position position="220"/>
    </location>
</feature>
<feature type="region of interest" description="Disordered" evidence="1">
    <location>
        <begin position="1"/>
        <end position="26"/>
    </location>
</feature>